<dbReference type="AlphaFoldDB" id="A0A1A9ZWN4"/>
<keyword evidence="2" id="KW-1185">Reference proteome</keyword>
<sequence>MIVNLQQQEASFLAGLLRAYNTVIWNTEKNGYQIVEQHCSAKLFPKETATHNNQCVHVTLPTATATKAELIDIAMKNFKIEKKAVKLISFYRSQIYNVSDFINMIDDILNDFAQNPLVIVDDSATDLFNNDLPTTFLIFDCNNQGDIFNSLSTTSHLPQHFCPGNIGIRNISNVIFDIEMSKRLDYGKVSSQFVKQCGVEIAPFLFSYKEKCNPKDAVSNIIRYTYNGLDEVLN</sequence>
<evidence type="ECO:0000313" key="1">
    <source>
        <dbReference type="EnsemblMetazoa" id="GPAI027392-PA"/>
    </source>
</evidence>
<dbReference type="EnsemblMetazoa" id="GPAI027392-RA">
    <property type="protein sequence ID" value="GPAI027392-PA"/>
    <property type="gene ID" value="GPAI027392"/>
</dbReference>
<name>A0A1A9ZWN4_GLOPL</name>
<reference evidence="2" key="1">
    <citation type="submission" date="2014-03" db="EMBL/GenBank/DDBJ databases">
        <authorList>
            <person name="Aksoy S."/>
            <person name="Warren W."/>
            <person name="Wilson R.K."/>
        </authorList>
    </citation>
    <scope>NUCLEOTIDE SEQUENCE [LARGE SCALE GENOMIC DNA]</scope>
    <source>
        <strain evidence="2">IAEA</strain>
    </source>
</reference>
<proteinExistence type="predicted"/>
<dbReference type="Proteomes" id="UP000092445">
    <property type="component" value="Unassembled WGS sequence"/>
</dbReference>
<protein>
    <submittedName>
        <fullName evidence="1">Uncharacterized protein</fullName>
    </submittedName>
</protein>
<evidence type="ECO:0000313" key="2">
    <source>
        <dbReference type="Proteomes" id="UP000092445"/>
    </source>
</evidence>
<accession>A0A1A9ZWN4</accession>
<dbReference type="VEuPathDB" id="VectorBase:GPAI027392"/>
<reference evidence="1" key="2">
    <citation type="submission" date="2020-05" db="UniProtKB">
        <authorList>
            <consortium name="EnsemblMetazoa"/>
        </authorList>
    </citation>
    <scope>IDENTIFICATION</scope>
    <source>
        <strain evidence="1">IAEA</strain>
    </source>
</reference>
<organism evidence="1 2">
    <name type="scientific">Glossina pallidipes</name>
    <name type="common">Tsetse fly</name>
    <dbReference type="NCBI Taxonomy" id="7398"/>
    <lineage>
        <taxon>Eukaryota</taxon>
        <taxon>Metazoa</taxon>
        <taxon>Ecdysozoa</taxon>
        <taxon>Arthropoda</taxon>
        <taxon>Hexapoda</taxon>
        <taxon>Insecta</taxon>
        <taxon>Pterygota</taxon>
        <taxon>Neoptera</taxon>
        <taxon>Endopterygota</taxon>
        <taxon>Diptera</taxon>
        <taxon>Brachycera</taxon>
        <taxon>Muscomorpha</taxon>
        <taxon>Hippoboscoidea</taxon>
        <taxon>Glossinidae</taxon>
        <taxon>Glossina</taxon>
    </lineage>
</organism>